<gene>
    <name evidence="1" type="ORF">J6I44_00720</name>
</gene>
<comment type="caution">
    <text evidence="1">The sequence shown here is derived from an EMBL/GenBank/DDBJ whole genome shotgun (WGS) entry which is preliminary data.</text>
</comment>
<proteinExistence type="predicted"/>
<keyword evidence="2" id="KW-1185">Reference proteome</keyword>
<protein>
    <submittedName>
        <fullName evidence="1">Tetratricopeptide repeat protein</fullName>
    </submittedName>
</protein>
<accession>A0ABT3PHE9</accession>
<dbReference type="RefSeq" id="WP_265764011.1">
    <property type="nucleotide sequence ID" value="NZ_JAGGJA010000001.1"/>
</dbReference>
<dbReference type="InterPro" id="IPR011990">
    <property type="entry name" value="TPR-like_helical_dom_sf"/>
</dbReference>
<dbReference type="EMBL" id="JAGGJA010000001">
    <property type="protein sequence ID" value="MCW9705349.1"/>
    <property type="molecule type" value="Genomic_DNA"/>
</dbReference>
<name>A0ABT3PHE9_9BACT</name>
<dbReference type="Proteomes" id="UP001207918">
    <property type="component" value="Unassembled WGS sequence"/>
</dbReference>
<dbReference type="SUPFAM" id="SSF48452">
    <property type="entry name" value="TPR-like"/>
    <property type="match status" value="1"/>
</dbReference>
<evidence type="ECO:0000313" key="2">
    <source>
        <dbReference type="Proteomes" id="UP001207918"/>
    </source>
</evidence>
<evidence type="ECO:0000313" key="1">
    <source>
        <dbReference type="EMBL" id="MCW9705349.1"/>
    </source>
</evidence>
<reference evidence="1 2" key="1">
    <citation type="submission" date="2021-03" db="EMBL/GenBank/DDBJ databases">
        <title>Aliifodinibius sp. nov., a new bacterium isolated from saline soil.</title>
        <authorList>
            <person name="Galisteo C."/>
            <person name="De La Haba R."/>
            <person name="Sanchez-Porro C."/>
            <person name="Ventosa A."/>
        </authorList>
    </citation>
    <scope>NUCLEOTIDE SEQUENCE [LARGE SCALE GENOMIC DNA]</scope>
    <source>
        <strain evidence="1 2">1BSP15-2V2</strain>
    </source>
</reference>
<dbReference type="Gene3D" id="1.25.40.10">
    <property type="entry name" value="Tetratricopeptide repeat domain"/>
    <property type="match status" value="1"/>
</dbReference>
<sequence>MESGISSISDGENTRSDWLTGVLFLSDSAFYNTKKLRQWQGYFSELIVAGKGEAPQSLPEGVRWYQYDAESSRSKVWNTITEKVTGSWALFLEDDEQLQFSSFPNAQSLDKTEWAPAIINIQRNSTTHHYYQMRLVNVSMDEGHIFQGHQLADATEFVRSNKINLSSKPIIIERDTSLYSHIDIEEELSLKKQAPKLYLVQGNRYLKAKKYVRASAQFRQLLKQEKLLPFDRLAAVNGLASCLAEQHKWERALSLCTQSLEAESLQRLPYLIQFRIHELRKQWQRAFEVLKQYYDRLALFSGASFDRKIDEEKTFVNLANVALKAGRRAKANEYFDKLFTFKRGNSDRAMLEKALMLSIELDDFERSTYLFEQMFGDQLPPNEMEEGIREEIDEVMTLFMTQNWYGYVSTVYKKLYDAHPGDQVYKRKLIVSLTKTNRLEQAKKMVANII</sequence>
<organism evidence="1 2">
    <name type="scientific">Fodinibius salsisoli</name>
    <dbReference type="NCBI Taxonomy" id="2820877"/>
    <lineage>
        <taxon>Bacteria</taxon>
        <taxon>Pseudomonadati</taxon>
        <taxon>Balneolota</taxon>
        <taxon>Balneolia</taxon>
        <taxon>Balneolales</taxon>
        <taxon>Balneolaceae</taxon>
        <taxon>Fodinibius</taxon>
    </lineage>
</organism>